<protein>
    <submittedName>
        <fullName evidence="2">Uncharacterized protein</fullName>
    </submittedName>
</protein>
<dbReference type="Gene3D" id="1.20.58.1540">
    <property type="entry name" value="Actin interacting protein 3, C-terminal domain"/>
    <property type="match status" value="1"/>
</dbReference>
<reference evidence="2" key="1">
    <citation type="submission" date="2022-07" db="EMBL/GenBank/DDBJ databases">
        <title>Enhanced cultured diversity of the mouse gut microbiota enables custom-made synthetic communities.</title>
        <authorList>
            <person name="Afrizal A."/>
        </authorList>
    </citation>
    <scope>NUCLEOTIDE SEQUENCE</scope>
    <source>
        <strain evidence="2">DSM 29482</strain>
    </source>
</reference>
<dbReference type="RefSeq" id="WP_042681870.1">
    <property type="nucleotide sequence ID" value="NZ_CABKTM010000043.1"/>
</dbReference>
<dbReference type="EMBL" id="JANJZL010000001">
    <property type="protein sequence ID" value="MCR2042684.1"/>
    <property type="molecule type" value="Genomic_DNA"/>
</dbReference>
<accession>A0A9X2MFE9</accession>
<dbReference type="OrthoDB" id="1904583at2"/>
<evidence type="ECO:0000313" key="2">
    <source>
        <dbReference type="EMBL" id="MCR2042684.1"/>
    </source>
</evidence>
<dbReference type="Proteomes" id="UP001142078">
    <property type="component" value="Unassembled WGS sequence"/>
</dbReference>
<dbReference type="AlphaFoldDB" id="A0A9X2MFE9"/>
<organism evidence="2 3">
    <name type="scientific">Anaerosalibacter massiliensis</name>
    <dbReference type="NCBI Taxonomy" id="1347392"/>
    <lineage>
        <taxon>Bacteria</taxon>
        <taxon>Bacillati</taxon>
        <taxon>Bacillota</taxon>
        <taxon>Tissierellia</taxon>
        <taxon>Tissierellales</taxon>
        <taxon>Sporanaerobacteraceae</taxon>
        <taxon>Anaerosalibacter</taxon>
    </lineage>
</organism>
<feature type="coiled-coil region" evidence="1">
    <location>
        <begin position="11"/>
        <end position="73"/>
    </location>
</feature>
<keyword evidence="3" id="KW-1185">Reference proteome</keyword>
<gene>
    <name evidence="2" type="ORF">NSA23_01005</name>
</gene>
<name>A0A9X2MFE9_9FIRM</name>
<evidence type="ECO:0000313" key="3">
    <source>
        <dbReference type="Proteomes" id="UP001142078"/>
    </source>
</evidence>
<evidence type="ECO:0000256" key="1">
    <source>
        <dbReference type="SAM" id="Coils"/>
    </source>
</evidence>
<keyword evidence="1" id="KW-0175">Coiled coil</keyword>
<sequence>MNEDCKDCIYIKNVETRLTKVEGVVEGLQKDVTETKLDFTANNEQMKNMTSTLEKLEVKIDRLDNKIDKLESKPGQNWENLIKTIITVIATAAVTYFISK</sequence>
<comment type="caution">
    <text evidence="2">The sequence shown here is derived from an EMBL/GenBank/DDBJ whole genome shotgun (WGS) entry which is preliminary data.</text>
</comment>
<proteinExistence type="predicted"/>